<evidence type="ECO:0000313" key="1">
    <source>
        <dbReference type="EMBL" id="MBX50142.1"/>
    </source>
</evidence>
<protein>
    <submittedName>
        <fullName evidence="1">Uncharacterized protein</fullName>
    </submittedName>
</protein>
<sequence>MKFKFGLDNIYHIQINVLFH</sequence>
<proteinExistence type="predicted"/>
<dbReference type="AlphaFoldDB" id="A0A2P2P5W7"/>
<dbReference type="EMBL" id="GGEC01069658">
    <property type="protein sequence ID" value="MBX50142.1"/>
    <property type="molecule type" value="Transcribed_RNA"/>
</dbReference>
<organism evidence="1">
    <name type="scientific">Rhizophora mucronata</name>
    <name type="common">Asiatic mangrove</name>
    <dbReference type="NCBI Taxonomy" id="61149"/>
    <lineage>
        <taxon>Eukaryota</taxon>
        <taxon>Viridiplantae</taxon>
        <taxon>Streptophyta</taxon>
        <taxon>Embryophyta</taxon>
        <taxon>Tracheophyta</taxon>
        <taxon>Spermatophyta</taxon>
        <taxon>Magnoliopsida</taxon>
        <taxon>eudicotyledons</taxon>
        <taxon>Gunneridae</taxon>
        <taxon>Pentapetalae</taxon>
        <taxon>rosids</taxon>
        <taxon>fabids</taxon>
        <taxon>Malpighiales</taxon>
        <taxon>Rhizophoraceae</taxon>
        <taxon>Rhizophora</taxon>
    </lineage>
</organism>
<name>A0A2P2P5W7_RHIMU</name>
<reference evidence="1" key="1">
    <citation type="submission" date="2018-02" db="EMBL/GenBank/DDBJ databases">
        <title>Rhizophora mucronata_Transcriptome.</title>
        <authorList>
            <person name="Meera S.P."/>
            <person name="Sreeshan A."/>
            <person name="Augustine A."/>
        </authorList>
    </citation>
    <scope>NUCLEOTIDE SEQUENCE</scope>
    <source>
        <tissue evidence="1">Leaf</tissue>
    </source>
</reference>
<accession>A0A2P2P5W7</accession>